<dbReference type="OrthoDB" id="2322499at2759"/>
<dbReference type="EMBL" id="JADNRY010000014">
    <property type="protein sequence ID" value="KAF9074120.1"/>
    <property type="molecule type" value="Genomic_DNA"/>
</dbReference>
<sequence>MRTRNTSNSATVTAYNSHRSDAADDFVLSSDESEVEKFEAKYYEVNPVTVGKKGNRGKRGQLKNFQTFPLDIVLEIFSYLEPLDVLRLSRTSRDMRTFLMTRNNTIIWRTARSNVPDFPPLPSDLSEPQYASLAFDSYCRICSHKPCENIIWQCRVRCCNKCFNTAFYSRPDLHSIWNRSYAATFIVFDQIDIPYVPVSPWKGPWGGEDKVYFPPNVRTLRHEYRRVRKNELALEDWVSQRQHRYAELMEHASSSSKWQKSSNDFRAKQLQLIRSQRKTAIYNKLRDLGWGDEIDRQEAVGNTVLSAHRAVRQSKDLTDKVWNRIQPALVKLLEETRRSAAE</sequence>
<keyword evidence="3" id="KW-1185">Reference proteome</keyword>
<dbReference type="Pfam" id="PF00646">
    <property type="entry name" value="F-box"/>
    <property type="match status" value="1"/>
</dbReference>
<dbReference type="CDD" id="cd09917">
    <property type="entry name" value="F-box_SF"/>
    <property type="match status" value="1"/>
</dbReference>
<protein>
    <recommendedName>
        <fullName evidence="1">F-box domain-containing protein</fullName>
    </recommendedName>
</protein>
<dbReference type="SMART" id="SM00256">
    <property type="entry name" value="FBOX"/>
    <property type="match status" value="1"/>
</dbReference>
<dbReference type="SUPFAM" id="SSF81383">
    <property type="entry name" value="F-box domain"/>
    <property type="match status" value="1"/>
</dbReference>
<dbReference type="Gene3D" id="1.20.1280.50">
    <property type="match status" value="1"/>
</dbReference>
<dbReference type="InterPro" id="IPR036047">
    <property type="entry name" value="F-box-like_dom_sf"/>
</dbReference>
<dbReference type="AlphaFoldDB" id="A0A9P5Q4I9"/>
<dbReference type="PROSITE" id="PS50181">
    <property type="entry name" value="FBOX"/>
    <property type="match status" value="1"/>
</dbReference>
<name>A0A9P5Q4I9_9AGAR</name>
<feature type="domain" description="F-box" evidence="1">
    <location>
        <begin position="62"/>
        <end position="111"/>
    </location>
</feature>
<comment type="caution">
    <text evidence="2">The sequence shown here is derived from an EMBL/GenBank/DDBJ whole genome shotgun (WGS) entry which is preliminary data.</text>
</comment>
<proteinExistence type="predicted"/>
<evidence type="ECO:0000313" key="3">
    <source>
        <dbReference type="Proteomes" id="UP000772434"/>
    </source>
</evidence>
<evidence type="ECO:0000259" key="1">
    <source>
        <dbReference type="PROSITE" id="PS50181"/>
    </source>
</evidence>
<evidence type="ECO:0000313" key="2">
    <source>
        <dbReference type="EMBL" id="KAF9074120.1"/>
    </source>
</evidence>
<accession>A0A9P5Q4I9</accession>
<dbReference type="Proteomes" id="UP000772434">
    <property type="component" value="Unassembled WGS sequence"/>
</dbReference>
<organism evidence="2 3">
    <name type="scientific">Rhodocollybia butyracea</name>
    <dbReference type="NCBI Taxonomy" id="206335"/>
    <lineage>
        <taxon>Eukaryota</taxon>
        <taxon>Fungi</taxon>
        <taxon>Dikarya</taxon>
        <taxon>Basidiomycota</taxon>
        <taxon>Agaricomycotina</taxon>
        <taxon>Agaricomycetes</taxon>
        <taxon>Agaricomycetidae</taxon>
        <taxon>Agaricales</taxon>
        <taxon>Marasmiineae</taxon>
        <taxon>Omphalotaceae</taxon>
        <taxon>Rhodocollybia</taxon>
    </lineage>
</organism>
<gene>
    <name evidence="2" type="ORF">BDP27DRAFT_1288092</name>
</gene>
<reference evidence="2" key="1">
    <citation type="submission" date="2020-11" db="EMBL/GenBank/DDBJ databases">
        <authorList>
            <consortium name="DOE Joint Genome Institute"/>
            <person name="Ahrendt S."/>
            <person name="Riley R."/>
            <person name="Andreopoulos W."/>
            <person name="Labutti K."/>
            <person name="Pangilinan J."/>
            <person name="Ruiz-Duenas F.J."/>
            <person name="Barrasa J.M."/>
            <person name="Sanchez-Garcia M."/>
            <person name="Camarero S."/>
            <person name="Miyauchi S."/>
            <person name="Serrano A."/>
            <person name="Linde D."/>
            <person name="Babiker R."/>
            <person name="Drula E."/>
            <person name="Ayuso-Fernandez I."/>
            <person name="Pacheco R."/>
            <person name="Padilla G."/>
            <person name="Ferreira P."/>
            <person name="Barriuso J."/>
            <person name="Kellner H."/>
            <person name="Castanera R."/>
            <person name="Alfaro M."/>
            <person name="Ramirez L."/>
            <person name="Pisabarro A.G."/>
            <person name="Kuo A."/>
            <person name="Tritt A."/>
            <person name="Lipzen A."/>
            <person name="He G."/>
            <person name="Yan M."/>
            <person name="Ng V."/>
            <person name="Cullen D."/>
            <person name="Martin F."/>
            <person name="Rosso M.-N."/>
            <person name="Henrissat B."/>
            <person name="Hibbett D."/>
            <person name="Martinez A.T."/>
            <person name="Grigoriev I.V."/>
        </authorList>
    </citation>
    <scope>NUCLEOTIDE SEQUENCE</scope>
    <source>
        <strain evidence="2">AH 40177</strain>
    </source>
</reference>
<dbReference type="InterPro" id="IPR001810">
    <property type="entry name" value="F-box_dom"/>
</dbReference>